<organism evidence="13 14">
    <name type="scientific">Gadus morhua</name>
    <name type="common">Atlantic cod</name>
    <dbReference type="NCBI Taxonomy" id="8049"/>
    <lineage>
        <taxon>Eukaryota</taxon>
        <taxon>Metazoa</taxon>
        <taxon>Chordata</taxon>
        <taxon>Craniata</taxon>
        <taxon>Vertebrata</taxon>
        <taxon>Euteleostomi</taxon>
        <taxon>Actinopterygii</taxon>
        <taxon>Neopterygii</taxon>
        <taxon>Teleostei</taxon>
        <taxon>Neoteleostei</taxon>
        <taxon>Acanthomorphata</taxon>
        <taxon>Zeiogadaria</taxon>
        <taxon>Gadariae</taxon>
        <taxon>Gadiformes</taxon>
        <taxon>Gadoidei</taxon>
        <taxon>Gadidae</taxon>
        <taxon>Gadus</taxon>
    </lineage>
</organism>
<feature type="region of interest" description="Disordered" evidence="11">
    <location>
        <begin position="196"/>
        <end position="229"/>
    </location>
</feature>
<evidence type="ECO:0000256" key="8">
    <source>
        <dbReference type="ARBA" id="ARBA00046258"/>
    </source>
</evidence>
<keyword evidence="4" id="KW-0497">Mitogen</keyword>
<reference evidence="13" key="2">
    <citation type="submission" date="2025-09" db="UniProtKB">
        <authorList>
            <consortium name="Ensembl"/>
        </authorList>
    </citation>
    <scope>IDENTIFICATION</scope>
</reference>
<dbReference type="GeneTree" id="ENSGT00940000157367"/>
<dbReference type="AlphaFoldDB" id="A0A8C5C7L2"/>
<dbReference type="GO" id="GO:0070374">
    <property type="term" value="P:positive regulation of ERK1 and ERK2 cascade"/>
    <property type="evidence" value="ECO:0007669"/>
    <property type="project" value="TreeGrafter"/>
</dbReference>
<comment type="similarity">
    <text evidence="1 10">Belongs to the PDGF/VEGF growth factor family.</text>
</comment>
<dbReference type="Proteomes" id="UP000694546">
    <property type="component" value="Chromosome 3"/>
</dbReference>
<comment type="subunit">
    <text evidence="9">Antiparallel homodimer; disulfide-linked. Antiparallel heterodimer with PDGFA; disulfide-linked. The PDGFB homodimer interacts with PDGFRA and PDGFRB homodimers, and with heterodimers formed by PDGFRA and PDGFRB. The heterodimer composed of PDGFA and PDGFB interacts with PDGFRB homodimers, and with heterodimers formed by PDGFRA and PDGFRB. Interacts with XLKD1. Interacts with LRP1. Interacts with SORL1 (via the N-terminal ectodomain). Interacts with CD82; this interaction inhibits PDGFB-mediated signaling pathway.</text>
</comment>
<feature type="compositionally biased region" description="Pro residues" evidence="11">
    <location>
        <begin position="212"/>
        <end position="221"/>
    </location>
</feature>
<feature type="compositionally biased region" description="Basic and acidic residues" evidence="11">
    <location>
        <begin position="196"/>
        <end position="206"/>
    </location>
</feature>
<dbReference type="GO" id="GO:0005615">
    <property type="term" value="C:extracellular space"/>
    <property type="evidence" value="ECO:0007669"/>
    <property type="project" value="TreeGrafter"/>
</dbReference>
<dbReference type="InterPro" id="IPR029034">
    <property type="entry name" value="Cystine-knot_cytokine"/>
</dbReference>
<accession>A0A8C5C7L2</accession>
<evidence type="ECO:0000256" key="9">
    <source>
        <dbReference type="ARBA" id="ARBA00046967"/>
    </source>
</evidence>
<dbReference type="Gene3D" id="2.10.90.10">
    <property type="entry name" value="Cystine-knot cytokines"/>
    <property type="match status" value="1"/>
</dbReference>
<dbReference type="PROSITE" id="PS00249">
    <property type="entry name" value="PDGF_1"/>
    <property type="match status" value="1"/>
</dbReference>
<dbReference type="GO" id="GO:0008083">
    <property type="term" value="F:growth factor activity"/>
    <property type="evidence" value="ECO:0007669"/>
    <property type="project" value="UniProtKB-KW"/>
</dbReference>
<protein>
    <recommendedName>
        <fullName evidence="2">Platelet-derived growth factor subunit B</fullName>
    </recommendedName>
    <alternativeName>
        <fullName evidence="5">PDGF-2</fullName>
    </alternativeName>
    <alternativeName>
        <fullName evidence="6">Platelet-derived growth factor B chain</fullName>
    </alternativeName>
    <alternativeName>
        <fullName evidence="7">Platelet-derived growth factor beta polypeptide</fullName>
    </alternativeName>
</protein>
<reference evidence="13" key="1">
    <citation type="submission" date="2025-08" db="UniProtKB">
        <authorList>
            <consortium name="Ensembl"/>
        </authorList>
    </citation>
    <scope>IDENTIFICATION</scope>
</reference>
<name>A0A8C5C7L2_GADMO</name>
<comment type="function">
    <text evidence="8">Growth factor that plays an essential role in the regulation of embryonic development, cell proliferation, cell migration, survival and chemotaxis. Potent mitogen for cells of mesenchymal origin. Required for normal proliferation and recruitment of pericytes and vascular smooth muscle cells in the central nervous system, skin, lung, heart and placenta. Required for normal blood vessel development, and for normal development of kidney glomeruli. Plays an important role in wound healing. Signaling is modulated by the formation of heterodimers with PDGFA.</text>
</comment>
<dbReference type="InterPro" id="IPR023581">
    <property type="entry name" value="PD_growth_factor_CS"/>
</dbReference>
<evidence type="ECO:0000256" key="2">
    <source>
        <dbReference type="ARBA" id="ARBA00018117"/>
    </source>
</evidence>
<evidence type="ECO:0000256" key="10">
    <source>
        <dbReference type="RuleBase" id="RU003818"/>
    </source>
</evidence>
<sequence>MNAVHIASISFIEKNLLSVSSLSLWLCYLHHLLEGEEEEQDTSDHHPGRFTRSLSKDHSFLPCTIRFCQSNCVTVSVCPFVFQPALSWSHSHSLNRTLFPPDEAPKAIIAGCKVRTEVQEVTRAMHDISNAHFMLWPPCVEVQRCSGCCNSQIMHCVPTITSTRDLEVVKIQYLNSKPQIGKAIVSVEDHLSCRCEQRAHPRRGGERTTPSSPSPRRPPSPAQTKAHRV</sequence>
<proteinExistence type="inferred from homology"/>
<dbReference type="GO" id="GO:0030335">
    <property type="term" value="P:positive regulation of cell migration"/>
    <property type="evidence" value="ECO:0007669"/>
    <property type="project" value="TreeGrafter"/>
</dbReference>
<keyword evidence="3 10" id="KW-0339">Growth factor</keyword>
<evidence type="ECO:0000256" key="11">
    <source>
        <dbReference type="SAM" id="MobiDB-lite"/>
    </source>
</evidence>
<dbReference type="SUPFAM" id="SSF57501">
    <property type="entry name" value="Cystine-knot cytokines"/>
    <property type="match status" value="1"/>
</dbReference>
<evidence type="ECO:0000256" key="3">
    <source>
        <dbReference type="ARBA" id="ARBA00023030"/>
    </source>
</evidence>
<dbReference type="InterPro" id="IPR000072">
    <property type="entry name" value="PDGF/VEGF_dom"/>
</dbReference>
<keyword evidence="14" id="KW-1185">Reference proteome</keyword>
<evidence type="ECO:0000256" key="6">
    <source>
        <dbReference type="ARBA" id="ARBA00032481"/>
    </source>
</evidence>
<dbReference type="Pfam" id="PF00341">
    <property type="entry name" value="PDGF"/>
    <property type="match status" value="1"/>
</dbReference>
<evidence type="ECO:0000256" key="5">
    <source>
        <dbReference type="ARBA" id="ARBA00031888"/>
    </source>
</evidence>
<dbReference type="Ensembl" id="ENSGMOT00000075462.1">
    <property type="protein sequence ID" value="ENSGMOP00000058451.1"/>
    <property type="gene ID" value="ENSGMOG00000009754.2"/>
</dbReference>
<dbReference type="GO" id="GO:0008284">
    <property type="term" value="P:positive regulation of cell population proliferation"/>
    <property type="evidence" value="ECO:0007669"/>
    <property type="project" value="TreeGrafter"/>
</dbReference>
<evidence type="ECO:0000256" key="1">
    <source>
        <dbReference type="ARBA" id="ARBA00006686"/>
    </source>
</evidence>
<dbReference type="PROSITE" id="PS50278">
    <property type="entry name" value="PDGF_2"/>
    <property type="match status" value="1"/>
</dbReference>
<dbReference type="GO" id="GO:0005161">
    <property type="term" value="F:platelet-derived growth factor receptor binding"/>
    <property type="evidence" value="ECO:0007669"/>
    <property type="project" value="TreeGrafter"/>
</dbReference>
<dbReference type="GO" id="GO:0051781">
    <property type="term" value="P:positive regulation of cell division"/>
    <property type="evidence" value="ECO:0007669"/>
    <property type="project" value="UniProtKB-KW"/>
</dbReference>
<evidence type="ECO:0000256" key="4">
    <source>
        <dbReference type="ARBA" id="ARBA00023246"/>
    </source>
</evidence>
<evidence type="ECO:0000256" key="7">
    <source>
        <dbReference type="ARBA" id="ARBA00032702"/>
    </source>
</evidence>
<dbReference type="PANTHER" id="PTHR11633:SF2">
    <property type="entry name" value="PLATELET-DERIVED GROWTH FACTOR SUBUNIT B"/>
    <property type="match status" value="1"/>
</dbReference>
<dbReference type="SMART" id="SM00141">
    <property type="entry name" value="PDGF"/>
    <property type="match status" value="1"/>
</dbReference>
<dbReference type="GO" id="GO:0048008">
    <property type="term" value="P:platelet-derived growth factor receptor signaling pathway"/>
    <property type="evidence" value="ECO:0007669"/>
    <property type="project" value="TreeGrafter"/>
</dbReference>
<evidence type="ECO:0000259" key="12">
    <source>
        <dbReference type="PROSITE" id="PS50278"/>
    </source>
</evidence>
<dbReference type="PANTHER" id="PTHR11633">
    <property type="entry name" value="PLATELET-DERIVED GROWTH FACTOR"/>
    <property type="match status" value="1"/>
</dbReference>
<evidence type="ECO:0000313" key="13">
    <source>
        <dbReference type="Ensembl" id="ENSGMOP00000058451.1"/>
    </source>
</evidence>
<feature type="domain" description="Platelet-derived growth factor (PDGF) family profile" evidence="12">
    <location>
        <begin position="96"/>
        <end position="200"/>
    </location>
</feature>
<evidence type="ECO:0000313" key="14">
    <source>
        <dbReference type="Proteomes" id="UP000694546"/>
    </source>
</evidence>
<dbReference type="GO" id="GO:0016020">
    <property type="term" value="C:membrane"/>
    <property type="evidence" value="ECO:0007669"/>
    <property type="project" value="InterPro"/>
</dbReference>
<dbReference type="GO" id="GO:0051897">
    <property type="term" value="P:positive regulation of phosphatidylinositol 3-kinase/protein kinase B signal transduction"/>
    <property type="evidence" value="ECO:0007669"/>
    <property type="project" value="TreeGrafter"/>
</dbReference>